<feature type="region of interest" description="Disordered" evidence="1">
    <location>
        <begin position="153"/>
        <end position="186"/>
    </location>
</feature>
<feature type="compositionally biased region" description="Polar residues" evidence="1">
    <location>
        <begin position="60"/>
        <end position="69"/>
    </location>
</feature>
<accession>A0A0S4IK20</accession>
<evidence type="ECO:0000313" key="3">
    <source>
        <dbReference type="Proteomes" id="UP000051952"/>
    </source>
</evidence>
<feature type="compositionally biased region" description="Polar residues" evidence="1">
    <location>
        <begin position="169"/>
        <end position="186"/>
    </location>
</feature>
<dbReference type="VEuPathDB" id="TriTrypDB:BSAL_49390"/>
<feature type="compositionally biased region" description="Polar residues" evidence="1">
    <location>
        <begin position="30"/>
        <end position="42"/>
    </location>
</feature>
<sequence>PDAAARLPPEGTPFPQWGTDSARTGPLQAGSLTPEPSQSQPPTAEWYAGGAATLDHETHSANVDGSANNAPRGAGDRENIQTLLNTLVTSEGITLHPNASTSAIHVGTPLSAPHVEYEAQPITASAQVIARPPREGTLSTHPHPLPAEYLSRPSREVASAQGHPHSAEYYSQAQTSSDESEADSTNVLTKTDATRRMYVTATSNFDALALDTMREFKVVATISDNHVNLSIAKEKLAQLTEGDGSGRARLLDLAEDMLITRCGSPPQTVRIEEMTLAIKKLFTQKPKKNLVKSSPSPSAVVEKSPTAVMLTDFLATTCASSLRSGEMIDVVSVSSLDVSPIDVTFVVHGMTGRKLRQRADCLKRIVRDCLTNVYELGSTELEGEIGVSAVAFAELASLNGLYVISRSLNVNDDIGTAWVGGPRQALEELRMDAHVVRPE</sequence>
<feature type="region of interest" description="Disordered" evidence="1">
    <location>
        <begin position="1"/>
        <end position="76"/>
    </location>
</feature>
<proteinExistence type="predicted"/>
<dbReference type="EMBL" id="CYKH01000016">
    <property type="protein sequence ID" value="CUE59591.1"/>
    <property type="molecule type" value="Genomic_DNA"/>
</dbReference>
<feature type="non-terminal residue" evidence="2">
    <location>
        <position position="1"/>
    </location>
</feature>
<evidence type="ECO:0000256" key="1">
    <source>
        <dbReference type="SAM" id="MobiDB-lite"/>
    </source>
</evidence>
<reference evidence="3" key="1">
    <citation type="submission" date="2015-09" db="EMBL/GenBank/DDBJ databases">
        <authorList>
            <consortium name="Pathogen Informatics"/>
        </authorList>
    </citation>
    <scope>NUCLEOTIDE SEQUENCE [LARGE SCALE GENOMIC DNA]</scope>
    <source>
        <strain evidence="3">Lake Konstanz</strain>
    </source>
</reference>
<keyword evidence="3" id="KW-1185">Reference proteome</keyword>
<evidence type="ECO:0000313" key="2">
    <source>
        <dbReference type="EMBL" id="CUE59591.1"/>
    </source>
</evidence>
<gene>
    <name evidence="2" type="ORF">BSAL_49390</name>
</gene>
<name>A0A0S4IK20_BODSA</name>
<dbReference type="AlphaFoldDB" id="A0A0S4IK20"/>
<organism evidence="2 3">
    <name type="scientific">Bodo saltans</name>
    <name type="common">Flagellated protozoan</name>
    <dbReference type="NCBI Taxonomy" id="75058"/>
    <lineage>
        <taxon>Eukaryota</taxon>
        <taxon>Discoba</taxon>
        <taxon>Euglenozoa</taxon>
        <taxon>Kinetoplastea</taxon>
        <taxon>Metakinetoplastina</taxon>
        <taxon>Eubodonida</taxon>
        <taxon>Bodonidae</taxon>
        <taxon>Bodo</taxon>
    </lineage>
</organism>
<protein>
    <submittedName>
        <fullName evidence="2">Uncharacterized protein</fullName>
    </submittedName>
</protein>
<dbReference type="Proteomes" id="UP000051952">
    <property type="component" value="Unassembled WGS sequence"/>
</dbReference>